<feature type="transmembrane region" description="Helical" evidence="8">
    <location>
        <begin position="123"/>
        <end position="146"/>
    </location>
</feature>
<feature type="transmembrane region" description="Helical" evidence="8">
    <location>
        <begin position="6"/>
        <end position="23"/>
    </location>
</feature>
<dbReference type="Pfam" id="PF01032">
    <property type="entry name" value="FecCD"/>
    <property type="match status" value="1"/>
</dbReference>
<dbReference type="InterPro" id="IPR037294">
    <property type="entry name" value="ABC_BtuC-like"/>
</dbReference>
<sequence>MIKLLIILSIVTFCHLFFVKGHLWPADAFDWMIIRDIRLPRTLLGLLAGFILAVTGLVFQTVFGNKLADSFTLGLAGSASLGSALGIILGISVVMVSIMMSLLALLFIIYLTHTYFRRSQRIGMILFGLFINFFCSSALYGLVVLWPGRSRQLMNYLFGSIGTATWTDIGLLMPLTLVGTAGLFWLARAITIVASGETLARGVGINDQIIIYISLSIASVMTAVLISTTGIIGFVGLIIPQLFSGMKQFWSVGITGSIAVMSADFLGNNLLAPIQLPVSVPLSLAGLPLLLLMMLKKEARGGLK</sequence>
<accession>A0A4R6BI14</accession>
<evidence type="ECO:0000256" key="2">
    <source>
        <dbReference type="ARBA" id="ARBA00007935"/>
    </source>
</evidence>
<evidence type="ECO:0000256" key="5">
    <source>
        <dbReference type="ARBA" id="ARBA00022692"/>
    </source>
</evidence>
<dbReference type="GO" id="GO:0005886">
    <property type="term" value="C:plasma membrane"/>
    <property type="evidence" value="ECO:0007669"/>
    <property type="project" value="UniProtKB-SubCell"/>
</dbReference>
<feature type="transmembrane region" description="Helical" evidence="8">
    <location>
        <begin position="209"/>
        <end position="239"/>
    </location>
</feature>
<feature type="transmembrane region" description="Helical" evidence="8">
    <location>
        <begin position="274"/>
        <end position="295"/>
    </location>
</feature>
<evidence type="ECO:0000313" key="10">
    <source>
        <dbReference type="Proteomes" id="UP000295328"/>
    </source>
</evidence>
<dbReference type="GO" id="GO:0033214">
    <property type="term" value="P:siderophore-iron import into cell"/>
    <property type="evidence" value="ECO:0007669"/>
    <property type="project" value="TreeGrafter"/>
</dbReference>
<organism evidence="9 10">
    <name type="scientific">Macrococcus hajekii</name>
    <dbReference type="NCBI Taxonomy" id="198482"/>
    <lineage>
        <taxon>Bacteria</taxon>
        <taxon>Bacillati</taxon>
        <taxon>Bacillota</taxon>
        <taxon>Bacilli</taxon>
        <taxon>Bacillales</taxon>
        <taxon>Staphylococcaceae</taxon>
        <taxon>Macrococcus</taxon>
    </lineage>
</organism>
<dbReference type="InterPro" id="IPR000522">
    <property type="entry name" value="ABC_transptr_permease_BtuC"/>
</dbReference>
<dbReference type="SUPFAM" id="SSF81345">
    <property type="entry name" value="ABC transporter involved in vitamin B12 uptake, BtuC"/>
    <property type="match status" value="1"/>
</dbReference>
<reference evidence="9 10" key="1">
    <citation type="submission" date="2019-01" db="EMBL/GenBank/DDBJ databases">
        <title>Draft genome sequences of the type strains of six Macrococcus species.</title>
        <authorList>
            <person name="Mazhar S."/>
            <person name="Altermann E."/>
            <person name="Hill C."/>
            <person name="Mcauliffe O."/>
        </authorList>
    </citation>
    <scope>NUCLEOTIDE SEQUENCE [LARGE SCALE GENOMIC DNA]</scope>
    <source>
        <strain evidence="9 10">CCM4809</strain>
    </source>
</reference>
<dbReference type="Gene3D" id="1.10.3470.10">
    <property type="entry name" value="ABC transporter involved in vitamin B12 uptake, BtuC"/>
    <property type="match status" value="1"/>
</dbReference>
<dbReference type="AlphaFoldDB" id="A0A4R6BI14"/>
<evidence type="ECO:0000256" key="7">
    <source>
        <dbReference type="ARBA" id="ARBA00023136"/>
    </source>
</evidence>
<comment type="subcellular location">
    <subcellularLocation>
        <location evidence="1">Cell membrane</location>
        <topology evidence="1">Multi-pass membrane protein</topology>
    </subcellularLocation>
</comment>
<evidence type="ECO:0000256" key="3">
    <source>
        <dbReference type="ARBA" id="ARBA00022448"/>
    </source>
</evidence>
<protein>
    <submittedName>
        <fullName evidence="9">Iron ABC transporter permease</fullName>
    </submittedName>
</protein>
<keyword evidence="6 8" id="KW-1133">Transmembrane helix</keyword>
<dbReference type="GO" id="GO:0022857">
    <property type="term" value="F:transmembrane transporter activity"/>
    <property type="evidence" value="ECO:0007669"/>
    <property type="project" value="InterPro"/>
</dbReference>
<feature type="transmembrane region" description="Helical" evidence="8">
    <location>
        <begin position="43"/>
        <end position="63"/>
    </location>
</feature>
<dbReference type="PANTHER" id="PTHR30472:SF25">
    <property type="entry name" value="ABC TRANSPORTER PERMEASE PROTEIN MJ0876-RELATED"/>
    <property type="match status" value="1"/>
</dbReference>
<keyword evidence="3" id="KW-0813">Transport</keyword>
<dbReference type="EMBL" id="SCWE01000005">
    <property type="protein sequence ID" value="TDM01183.1"/>
    <property type="molecule type" value="Genomic_DNA"/>
</dbReference>
<evidence type="ECO:0000256" key="8">
    <source>
        <dbReference type="SAM" id="Phobius"/>
    </source>
</evidence>
<dbReference type="CDD" id="cd06550">
    <property type="entry name" value="TM_ABC_iron-siderophores_like"/>
    <property type="match status" value="1"/>
</dbReference>
<proteinExistence type="inferred from homology"/>
<gene>
    <name evidence="9" type="ORF">ERX37_09890</name>
</gene>
<dbReference type="Proteomes" id="UP000295328">
    <property type="component" value="Unassembled WGS sequence"/>
</dbReference>
<name>A0A4R6BI14_9STAP</name>
<comment type="similarity">
    <text evidence="2">Belongs to the binding-protein-dependent transport system permease family. FecCD subfamily.</text>
</comment>
<evidence type="ECO:0000256" key="6">
    <source>
        <dbReference type="ARBA" id="ARBA00022989"/>
    </source>
</evidence>
<keyword evidence="4" id="KW-1003">Cell membrane</keyword>
<evidence type="ECO:0000256" key="4">
    <source>
        <dbReference type="ARBA" id="ARBA00022475"/>
    </source>
</evidence>
<keyword evidence="10" id="KW-1185">Reference proteome</keyword>
<keyword evidence="7 8" id="KW-0472">Membrane</keyword>
<dbReference type="PANTHER" id="PTHR30472">
    <property type="entry name" value="FERRIC ENTEROBACTIN TRANSPORT SYSTEM PERMEASE PROTEIN"/>
    <property type="match status" value="1"/>
</dbReference>
<feature type="transmembrane region" description="Helical" evidence="8">
    <location>
        <begin position="166"/>
        <end position="188"/>
    </location>
</feature>
<comment type="caution">
    <text evidence="9">The sequence shown here is derived from an EMBL/GenBank/DDBJ whole genome shotgun (WGS) entry which is preliminary data.</text>
</comment>
<evidence type="ECO:0000313" key="9">
    <source>
        <dbReference type="EMBL" id="TDM01183.1"/>
    </source>
</evidence>
<feature type="transmembrane region" description="Helical" evidence="8">
    <location>
        <begin position="83"/>
        <end position="111"/>
    </location>
</feature>
<keyword evidence="5 8" id="KW-0812">Transmembrane</keyword>
<dbReference type="RefSeq" id="WP_188352369.1">
    <property type="nucleotide sequence ID" value="NZ_BMCC01000005.1"/>
</dbReference>
<evidence type="ECO:0000256" key="1">
    <source>
        <dbReference type="ARBA" id="ARBA00004651"/>
    </source>
</evidence>